<gene>
    <name evidence="2" type="ORF">ZIOFF_066411</name>
</gene>
<dbReference type="PANTHER" id="PTHR46250">
    <property type="entry name" value="MYB/SANT-LIKE DNA-BINDING DOMAIN PROTEIN-RELATED"/>
    <property type="match status" value="1"/>
</dbReference>
<evidence type="ECO:0000313" key="3">
    <source>
        <dbReference type="Proteomes" id="UP000734854"/>
    </source>
</evidence>
<reference evidence="2 3" key="1">
    <citation type="submission" date="2020-08" db="EMBL/GenBank/DDBJ databases">
        <title>Plant Genome Project.</title>
        <authorList>
            <person name="Zhang R.-G."/>
        </authorList>
    </citation>
    <scope>NUCLEOTIDE SEQUENCE [LARGE SCALE GENOMIC DNA]</scope>
    <source>
        <tissue evidence="2">Rhizome</tissue>
    </source>
</reference>
<dbReference type="Pfam" id="PF12776">
    <property type="entry name" value="Myb_DNA-bind_3"/>
    <property type="match status" value="1"/>
</dbReference>
<evidence type="ECO:0000313" key="2">
    <source>
        <dbReference type="EMBL" id="KAG6477159.1"/>
    </source>
</evidence>
<feature type="domain" description="Myb/SANT-like" evidence="1">
    <location>
        <begin position="58"/>
        <end position="103"/>
    </location>
</feature>
<evidence type="ECO:0000259" key="1">
    <source>
        <dbReference type="Pfam" id="PF12776"/>
    </source>
</evidence>
<protein>
    <recommendedName>
        <fullName evidence="1">Myb/SANT-like domain-containing protein</fullName>
    </recommendedName>
</protein>
<dbReference type="EMBL" id="JACMSC010000018">
    <property type="protein sequence ID" value="KAG6477159.1"/>
    <property type="molecule type" value="Genomic_DNA"/>
</dbReference>
<sequence>MTKDAPTSQRHQTLLGKTYPVELSKDSSWNSENDFRTGYLLHLEKLMVAKMPSSNLNATPHIESRYKLLKRQFHAINEMLNHSSGFEWNNIEKCITATKDVFDDWVKSHSIAIGLRNKEFPHLDELMSMWRKDRSTRAGAETPTDVIKEINLCDEETGTFECEIDE</sequence>
<dbReference type="AlphaFoldDB" id="A0A8J5EYB8"/>
<organism evidence="2 3">
    <name type="scientific">Zingiber officinale</name>
    <name type="common">Ginger</name>
    <name type="synonym">Amomum zingiber</name>
    <dbReference type="NCBI Taxonomy" id="94328"/>
    <lineage>
        <taxon>Eukaryota</taxon>
        <taxon>Viridiplantae</taxon>
        <taxon>Streptophyta</taxon>
        <taxon>Embryophyta</taxon>
        <taxon>Tracheophyta</taxon>
        <taxon>Spermatophyta</taxon>
        <taxon>Magnoliopsida</taxon>
        <taxon>Liliopsida</taxon>
        <taxon>Zingiberales</taxon>
        <taxon>Zingiberaceae</taxon>
        <taxon>Zingiber</taxon>
    </lineage>
</organism>
<accession>A0A8J5EYB8</accession>
<dbReference type="PANTHER" id="PTHR46250:SF18">
    <property type="entry name" value="MYB_SANT-LIKE DOMAIN-CONTAINING PROTEIN"/>
    <property type="match status" value="1"/>
</dbReference>
<proteinExistence type="predicted"/>
<dbReference type="InterPro" id="IPR024752">
    <property type="entry name" value="Myb/SANT-like_dom"/>
</dbReference>
<dbReference type="Proteomes" id="UP000734854">
    <property type="component" value="Unassembled WGS sequence"/>
</dbReference>
<comment type="caution">
    <text evidence="2">The sequence shown here is derived from an EMBL/GenBank/DDBJ whole genome shotgun (WGS) entry which is preliminary data.</text>
</comment>
<name>A0A8J5EYB8_ZINOF</name>
<keyword evidence="3" id="KW-1185">Reference proteome</keyword>